<keyword evidence="2" id="KW-1185">Reference proteome</keyword>
<gene>
    <name evidence="1" type="ORF">F5972_02100</name>
</gene>
<accession>A0A5J5K9I0</accession>
<evidence type="ECO:0000313" key="2">
    <source>
        <dbReference type="Proteomes" id="UP000327011"/>
    </source>
</evidence>
<dbReference type="EMBL" id="VYTZ01000001">
    <property type="protein sequence ID" value="KAA9381641.1"/>
    <property type="molecule type" value="Genomic_DNA"/>
</dbReference>
<dbReference type="InterPro" id="IPR029035">
    <property type="entry name" value="DHS-like_NAD/FAD-binding_dom"/>
</dbReference>
<dbReference type="AlphaFoldDB" id="A0A5J5K9I0"/>
<evidence type="ECO:0000313" key="1">
    <source>
        <dbReference type="EMBL" id="KAA9381641.1"/>
    </source>
</evidence>
<protein>
    <submittedName>
        <fullName evidence="1">SIR2 family protein</fullName>
    </submittedName>
</protein>
<reference evidence="1 2" key="1">
    <citation type="submission" date="2019-09" db="EMBL/GenBank/DDBJ databases">
        <title>Screening of Novel Bioactive Compounds from Soil-Associated.</title>
        <authorList>
            <person name="Gong X."/>
        </authorList>
    </citation>
    <scope>NUCLEOTIDE SEQUENCE [LARGE SCALE GENOMIC DNA]</scope>
    <source>
        <strain evidence="1 2">Gxj-6</strain>
    </source>
</reference>
<sequence length="293" mass="33371">MNDADWERLIKQLRRGDCTPLLGAGSCFGRLPTGGELSRHFAHEYRYPFADSGNLARVMQYVALLGRDSVELKHEICDYLKRYPAGEAANALDPHTVLAQFPITTFITTNYDDFMTQALQRSEAEPKSPETYTSTWWDTKADDIEALEPTSRRPLVYHLHGHWDDPASLVLTEDDYLEYLVNMVDARASGVRQPLPTPVLAAMTTRPLLFVGYSLQDWNFRVLFHGLIRPVPLTRRRRHVSVQLLPELSGTVAGAAGKAQEYLERYLDGWSISIYIGSTEDFFQELLDRMRTT</sequence>
<proteinExistence type="predicted"/>
<dbReference type="Pfam" id="PF13289">
    <property type="entry name" value="SIR2_2"/>
    <property type="match status" value="1"/>
</dbReference>
<organism evidence="1 2">
    <name type="scientific">Microbispora cellulosiformans</name>
    <dbReference type="NCBI Taxonomy" id="2614688"/>
    <lineage>
        <taxon>Bacteria</taxon>
        <taxon>Bacillati</taxon>
        <taxon>Actinomycetota</taxon>
        <taxon>Actinomycetes</taxon>
        <taxon>Streptosporangiales</taxon>
        <taxon>Streptosporangiaceae</taxon>
        <taxon>Microbispora</taxon>
    </lineage>
</organism>
<dbReference type="RefSeq" id="WP_150930503.1">
    <property type="nucleotide sequence ID" value="NZ_VYTZ01000001.1"/>
</dbReference>
<dbReference type="SUPFAM" id="SSF52467">
    <property type="entry name" value="DHS-like NAD/FAD-binding domain"/>
    <property type="match status" value="1"/>
</dbReference>
<comment type="caution">
    <text evidence="1">The sequence shown here is derived from an EMBL/GenBank/DDBJ whole genome shotgun (WGS) entry which is preliminary data.</text>
</comment>
<name>A0A5J5K9I0_9ACTN</name>
<dbReference type="Proteomes" id="UP000327011">
    <property type="component" value="Unassembled WGS sequence"/>
</dbReference>